<evidence type="ECO:0000313" key="3">
    <source>
        <dbReference type="EMBL" id="GAX79366.1"/>
    </source>
</evidence>
<dbReference type="PROSITE" id="PS50005">
    <property type="entry name" value="TPR"/>
    <property type="match status" value="1"/>
</dbReference>
<organism evidence="3 4">
    <name type="scientific">Chlamydomonas eustigma</name>
    <dbReference type="NCBI Taxonomy" id="1157962"/>
    <lineage>
        <taxon>Eukaryota</taxon>
        <taxon>Viridiplantae</taxon>
        <taxon>Chlorophyta</taxon>
        <taxon>core chlorophytes</taxon>
        <taxon>Chlorophyceae</taxon>
        <taxon>CS clade</taxon>
        <taxon>Chlamydomonadales</taxon>
        <taxon>Chlamydomonadaceae</taxon>
        <taxon>Chlamydomonas</taxon>
    </lineage>
</organism>
<keyword evidence="1" id="KW-0802">TPR repeat</keyword>
<feature type="repeat" description="TPR" evidence="1">
    <location>
        <begin position="67"/>
        <end position="100"/>
    </location>
</feature>
<dbReference type="Proteomes" id="UP000232323">
    <property type="component" value="Unassembled WGS sequence"/>
</dbReference>
<keyword evidence="2" id="KW-0175">Coiled coil</keyword>
<accession>A0A250X8I2</accession>
<gene>
    <name evidence="3" type="ORF">CEUSTIGMA_g6808.t1</name>
</gene>
<dbReference type="InterPro" id="IPR019734">
    <property type="entry name" value="TPR_rpt"/>
</dbReference>
<keyword evidence="4" id="KW-1185">Reference proteome</keyword>
<proteinExistence type="predicted"/>
<evidence type="ECO:0000256" key="2">
    <source>
        <dbReference type="SAM" id="Coils"/>
    </source>
</evidence>
<dbReference type="AlphaFoldDB" id="A0A250X8I2"/>
<evidence type="ECO:0000256" key="1">
    <source>
        <dbReference type="PROSITE-ProRule" id="PRU00339"/>
    </source>
</evidence>
<dbReference type="EMBL" id="BEGY01000042">
    <property type="protein sequence ID" value="GAX79366.1"/>
    <property type="molecule type" value="Genomic_DNA"/>
</dbReference>
<protein>
    <submittedName>
        <fullName evidence="3">Uncharacterized protein</fullName>
    </submittedName>
</protein>
<name>A0A250X8I2_9CHLO</name>
<comment type="caution">
    <text evidence="3">The sequence shown here is derived from an EMBL/GenBank/DDBJ whole genome shotgun (WGS) entry which is preliminary data.</text>
</comment>
<reference evidence="3 4" key="1">
    <citation type="submission" date="2017-08" db="EMBL/GenBank/DDBJ databases">
        <title>Acidophilic green algal genome provides insights into adaptation to an acidic environment.</title>
        <authorList>
            <person name="Hirooka S."/>
            <person name="Hirose Y."/>
            <person name="Kanesaki Y."/>
            <person name="Higuchi S."/>
            <person name="Fujiwara T."/>
            <person name="Onuma R."/>
            <person name="Era A."/>
            <person name="Ohbayashi R."/>
            <person name="Uzuka A."/>
            <person name="Nozaki H."/>
            <person name="Yoshikawa H."/>
            <person name="Miyagishima S.Y."/>
        </authorList>
    </citation>
    <scope>NUCLEOTIDE SEQUENCE [LARGE SCALE GENOMIC DNA]</scope>
    <source>
        <strain evidence="3 4">NIES-2499</strain>
    </source>
</reference>
<feature type="coiled-coil region" evidence="2">
    <location>
        <begin position="199"/>
        <end position="275"/>
    </location>
</feature>
<sequence length="488" mass="55447">MTKASKKTDIEKKLLELQRRADPSQGLSRYHVVAETAREVKRLSSNDAHQERLVREYFREHFKRPESEELLNQGIELEEAGHLEEACNLYQRVLSSEPGNLELRQYVAGVVNKINLRHSSGTQYNQQLPPHRPSSANSLSNIRGRIPPAVTVMSNQQYVSSRGSGSLLDQMNAADRGLFDRPLRKGNGPSVPLSKEDYRAELKRQALDAQMRKEQQVAEDKLLDKKQAEVNEVKRRLDMYNNHVGVGNDKISLNLEMAQHRQQYQERRRKEYEEEQAYGGFKSSGVFAGEGERERLNKQYQSERTSGQWQNQPPPTNYDVWVAEPGQQPRPVVLGQQYSGDRGYMGWEPVRGAQGPAAGGDLKQQRKALEEMKRQARYPGIRPKSAQPRSVVAAFDPPFHRPTIDKPVIPIQMDQVRARQQAWAAGRHAPKAEPENVVMKLSPHNHQRPGDGIPMRADRVEEQLRKAAAQGEAARKLAAAKQGRAYYH</sequence>
<evidence type="ECO:0000313" key="4">
    <source>
        <dbReference type="Proteomes" id="UP000232323"/>
    </source>
</evidence>